<reference evidence="2 3" key="1">
    <citation type="submission" date="2018-09" db="EMBL/GenBank/DDBJ databases">
        <authorList>
            <person name="Zhu H."/>
        </authorList>
    </citation>
    <scope>NUCLEOTIDE SEQUENCE [LARGE SCALE GENOMIC DNA]</scope>
    <source>
        <strain evidence="2 3">K2W22B-5</strain>
    </source>
</reference>
<dbReference type="EMBL" id="QYUL01000001">
    <property type="protein sequence ID" value="RJF83634.1"/>
    <property type="molecule type" value="Genomic_DNA"/>
</dbReference>
<sequence>MTWPPTRPGRRSSVFWARCANVACSSRTMRRLRKLLALPLADQWLAAEAAVWLALAQLLLAVLPFRWIAISLGPLARERSDGAVAPVDLIRQAQVRRIGQTVERTARHLPWTALCLPQALAARAMLGRRGIPATVHFGMALSDDETTDQEATEGGRRMLAHAWVTVGRTGVVGTPAAGRFAVVARFTHETGNHETGNHETDGQTVG</sequence>
<dbReference type="Pfam" id="PF13471">
    <property type="entry name" value="Transglut_core3"/>
    <property type="match status" value="1"/>
</dbReference>
<evidence type="ECO:0000313" key="2">
    <source>
        <dbReference type="EMBL" id="RJF83634.1"/>
    </source>
</evidence>
<proteinExistence type="predicted"/>
<name>A0A418W0Z2_9PROT</name>
<feature type="domain" description="Microcin J25-processing protein McjB C-terminal" evidence="1">
    <location>
        <begin position="59"/>
        <end position="183"/>
    </location>
</feature>
<dbReference type="NCBIfam" id="NF033537">
    <property type="entry name" value="lasso_biosyn_B2"/>
    <property type="match status" value="1"/>
</dbReference>
<gene>
    <name evidence="2" type="ORF">D3877_03015</name>
</gene>
<dbReference type="InterPro" id="IPR032708">
    <property type="entry name" value="McjB_C"/>
</dbReference>
<keyword evidence="3" id="KW-1185">Reference proteome</keyword>
<dbReference type="InterPro" id="IPR053521">
    <property type="entry name" value="McjB-like"/>
</dbReference>
<dbReference type="Proteomes" id="UP000283458">
    <property type="component" value="Unassembled WGS sequence"/>
</dbReference>
<dbReference type="AlphaFoldDB" id="A0A418W0Z2"/>
<accession>A0A418W0Z2</accession>
<evidence type="ECO:0000259" key="1">
    <source>
        <dbReference type="Pfam" id="PF13471"/>
    </source>
</evidence>
<protein>
    <submittedName>
        <fullName evidence="2">Lasso peptide biosynthesis B2 protein</fullName>
    </submittedName>
</protein>
<evidence type="ECO:0000313" key="3">
    <source>
        <dbReference type="Proteomes" id="UP000283458"/>
    </source>
</evidence>
<organism evidence="2 3">
    <name type="scientific">Azospirillum cavernae</name>
    <dbReference type="NCBI Taxonomy" id="2320860"/>
    <lineage>
        <taxon>Bacteria</taxon>
        <taxon>Pseudomonadati</taxon>
        <taxon>Pseudomonadota</taxon>
        <taxon>Alphaproteobacteria</taxon>
        <taxon>Rhodospirillales</taxon>
        <taxon>Azospirillaceae</taxon>
        <taxon>Azospirillum</taxon>
    </lineage>
</organism>
<comment type="caution">
    <text evidence="2">The sequence shown here is derived from an EMBL/GenBank/DDBJ whole genome shotgun (WGS) entry which is preliminary data.</text>
</comment>